<feature type="binding site" evidence="5">
    <location>
        <position position="517"/>
    </location>
    <ligand>
        <name>substrate</name>
    </ligand>
</feature>
<evidence type="ECO:0000259" key="7">
    <source>
        <dbReference type="Pfam" id="PF05028"/>
    </source>
</evidence>
<dbReference type="Pfam" id="PF20811">
    <property type="entry name" value="PARG_cat_N"/>
    <property type="match status" value="1"/>
</dbReference>
<dbReference type="GO" id="GO:0006282">
    <property type="term" value="P:regulation of DNA repair"/>
    <property type="evidence" value="ECO:0007669"/>
    <property type="project" value="InterPro"/>
</dbReference>
<keyword evidence="10" id="KW-1185">Reference proteome</keyword>
<feature type="region of interest" description="Disordered" evidence="6">
    <location>
        <begin position="103"/>
        <end position="134"/>
    </location>
</feature>
<name>A0A139AAS6_GONPJ</name>
<dbReference type="PANTHER" id="PTHR12837:SF15">
    <property type="entry name" value="POLY(ADP-RIBOSE) GLYCOHYDROLASE"/>
    <property type="match status" value="1"/>
</dbReference>
<dbReference type="GO" id="GO:0005634">
    <property type="term" value="C:nucleus"/>
    <property type="evidence" value="ECO:0007669"/>
    <property type="project" value="TreeGrafter"/>
</dbReference>
<evidence type="ECO:0000256" key="5">
    <source>
        <dbReference type="PIRSR" id="PIRSR607724-2"/>
    </source>
</evidence>
<feature type="region of interest" description="Disordered" evidence="6">
    <location>
        <begin position="1"/>
        <end position="82"/>
    </location>
</feature>
<dbReference type="EMBL" id="KQ965777">
    <property type="protein sequence ID" value="KXS13493.1"/>
    <property type="molecule type" value="Genomic_DNA"/>
</dbReference>
<evidence type="ECO:0000256" key="3">
    <source>
        <dbReference type="ARBA" id="ARBA00022801"/>
    </source>
</evidence>
<dbReference type="InterPro" id="IPR048362">
    <property type="entry name" value="PARG_helical"/>
</dbReference>
<gene>
    <name evidence="9" type="ORF">M427DRAFT_500438</name>
</gene>
<keyword evidence="3" id="KW-0378">Hydrolase</keyword>
<dbReference type="InterPro" id="IPR007724">
    <property type="entry name" value="Poly_GlycHdrlase"/>
</dbReference>
<organism evidence="9 10">
    <name type="scientific">Gonapodya prolifera (strain JEL478)</name>
    <name type="common">Monoblepharis prolifera</name>
    <dbReference type="NCBI Taxonomy" id="1344416"/>
    <lineage>
        <taxon>Eukaryota</taxon>
        <taxon>Fungi</taxon>
        <taxon>Fungi incertae sedis</taxon>
        <taxon>Chytridiomycota</taxon>
        <taxon>Chytridiomycota incertae sedis</taxon>
        <taxon>Monoblepharidomycetes</taxon>
        <taxon>Monoblepharidales</taxon>
        <taxon>Gonapodyaceae</taxon>
        <taxon>Gonapodya</taxon>
    </lineage>
</organism>
<evidence type="ECO:0000313" key="9">
    <source>
        <dbReference type="EMBL" id="KXS13493.1"/>
    </source>
</evidence>
<feature type="domain" description="PARG catalytic Macro" evidence="7">
    <location>
        <begin position="504"/>
        <end position="702"/>
    </location>
</feature>
<evidence type="ECO:0000256" key="2">
    <source>
        <dbReference type="ARBA" id="ARBA00012255"/>
    </source>
</evidence>
<dbReference type="GO" id="GO:0009225">
    <property type="term" value="P:nucleotide-sugar metabolic process"/>
    <property type="evidence" value="ECO:0007669"/>
    <property type="project" value="TreeGrafter"/>
</dbReference>
<dbReference type="GO" id="GO:0004649">
    <property type="term" value="F:poly(ADP-ribose) glycohydrolase activity"/>
    <property type="evidence" value="ECO:0007669"/>
    <property type="project" value="UniProtKB-EC"/>
</dbReference>
<feature type="binding site" evidence="5">
    <location>
        <position position="531"/>
    </location>
    <ligand>
        <name>substrate</name>
    </ligand>
</feature>
<feature type="region of interest" description="Disordered" evidence="6">
    <location>
        <begin position="355"/>
        <end position="375"/>
    </location>
</feature>
<feature type="domain" description="PARG helical" evidence="8">
    <location>
        <begin position="378"/>
        <end position="468"/>
    </location>
</feature>
<comment type="similarity">
    <text evidence="1">Belongs to the poly(ADP-ribose) glycohydrolase family.</text>
</comment>
<feature type="compositionally biased region" description="Basic and acidic residues" evidence="6">
    <location>
        <begin position="103"/>
        <end position="119"/>
    </location>
</feature>
<feature type="active site" evidence="4">
    <location>
        <position position="532"/>
    </location>
</feature>
<feature type="binding site" evidence="5">
    <location>
        <position position="572"/>
    </location>
    <ligand>
        <name>substrate</name>
    </ligand>
</feature>
<accession>A0A139AAS6</accession>
<feature type="compositionally biased region" description="Polar residues" evidence="6">
    <location>
        <begin position="125"/>
        <end position="134"/>
    </location>
</feature>
<feature type="compositionally biased region" description="Polar residues" evidence="6">
    <location>
        <begin position="59"/>
        <end position="68"/>
    </location>
</feature>
<protein>
    <recommendedName>
        <fullName evidence="2">poly(ADP-ribose) glycohydrolase</fullName>
        <ecNumber evidence="2">3.2.1.143</ecNumber>
    </recommendedName>
</protein>
<dbReference type="GO" id="GO:0005737">
    <property type="term" value="C:cytoplasm"/>
    <property type="evidence" value="ECO:0007669"/>
    <property type="project" value="TreeGrafter"/>
</dbReference>
<feature type="region of interest" description="Disordered" evidence="6">
    <location>
        <begin position="772"/>
        <end position="794"/>
    </location>
</feature>
<proteinExistence type="inferred from homology"/>
<dbReference type="STRING" id="1344416.A0A139AAS6"/>
<evidence type="ECO:0000256" key="1">
    <source>
        <dbReference type="ARBA" id="ARBA00009545"/>
    </source>
</evidence>
<dbReference type="OrthoDB" id="1937899at2759"/>
<dbReference type="Proteomes" id="UP000070544">
    <property type="component" value="Unassembled WGS sequence"/>
</dbReference>
<evidence type="ECO:0000313" key="10">
    <source>
        <dbReference type="Proteomes" id="UP000070544"/>
    </source>
</evidence>
<dbReference type="GO" id="GO:1990966">
    <property type="term" value="P:ATP generation from poly-ADP-D-ribose"/>
    <property type="evidence" value="ECO:0007669"/>
    <property type="project" value="TreeGrafter"/>
</dbReference>
<feature type="active site" evidence="4">
    <location>
        <position position="533"/>
    </location>
</feature>
<dbReference type="AlphaFoldDB" id="A0A139AAS6"/>
<dbReference type="PANTHER" id="PTHR12837">
    <property type="entry name" value="POLY ADP-RIBOSE GLYCOHYDROLASE"/>
    <property type="match status" value="1"/>
</dbReference>
<dbReference type="InterPro" id="IPR046372">
    <property type="entry name" value="PARG_cat_C"/>
</dbReference>
<dbReference type="Pfam" id="PF05028">
    <property type="entry name" value="PARG_cat_C"/>
    <property type="match status" value="1"/>
</dbReference>
<evidence type="ECO:0000259" key="8">
    <source>
        <dbReference type="Pfam" id="PF20811"/>
    </source>
</evidence>
<feature type="active site" evidence="4">
    <location>
        <position position="514"/>
    </location>
</feature>
<dbReference type="GO" id="GO:0005975">
    <property type="term" value="P:carbohydrate metabolic process"/>
    <property type="evidence" value="ECO:0007669"/>
    <property type="project" value="InterPro"/>
</dbReference>
<sequence>MSGDGSSLNIRKASGAHQSTILQFFRPTAEQRRNTARSQHAALATDEQSSADVLPAITEISSGNTGSPLSPRGDQDTTQLNRKRDFERVFPDESRVTASERIRGNDKGIGPDDFKRSPEVHLTMSPGSPTSMTKRAKTDSQAIQPMDWSDEVAVSAITTSRLASGTFAFDKSDRDDSGNVTNEITHIMLCDIPPTSSLRVLSRLSRTILSRLSSSSTPSQPPFDPISHVFPNPPAPEQYATIDTWNSSALRMPFSRGNTTRERTWKWSAALDALRSPPSGWSPRDVTEAIRQATGRNWDLWGLEDALQEAESGDWGPEWVGITKEVMPWVIGCAATVGNAFNEGGVVVGNEPNTAISETGGSRGEDSAGGGAAQWKQGRIPMLREGRDLAVTLSQSQVLSLLSLAFLALFPRRNDLGAGSEYATFPSCNFHQLWRIPGDESREKIKCLLAYWKGTLRQVPTGAITFHRRFIPPSALPRWGTLFHTPLADMVLEVHIDGDIFGPEGSEGDALMVDFANKDVGGGVIARGAVQEEILFLTHPEFIAARLFTERLRDTECLFVTGAQRWSKIKGYGRGFQFDGKVGDAENCDALSRRARDIVAIDALPFTPSTQLDQYNLANLKRELNKAYVGFLPSPLLSGQPVNSIGPDGSVRKVYPAVSTGNWGCGAFLGDPEWKWAIQVMATRAAGRTAMRYFTFGDEDLADGMKNVFKALTANGVSVGTLYHWLCKYSEECVPTNRRTGRSFKSVFEFLIERTNSLREATVEPDEVVRQSSSSTIWTEEIESSAESEASKEFEALRDAELEEAEAVDGTVPLAASSVEAYAFTQQLTLSLEEST</sequence>
<dbReference type="EC" id="3.2.1.143" evidence="2"/>
<evidence type="ECO:0000256" key="4">
    <source>
        <dbReference type="PIRSR" id="PIRSR607724-1"/>
    </source>
</evidence>
<reference evidence="9 10" key="1">
    <citation type="journal article" date="2015" name="Genome Biol. Evol.">
        <title>Phylogenomic analyses indicate that early fungi evolved digesting cell walls of algal ancestors of land plants.</title>
        <authorList>
            <person name="Chang Y."/>
            <person name="Wang S."/>
            <person name="Sekimoto S."/>
            <person name="Aerts A.L."/>
            <person name="Choi C."/>
            <person name="Clum A."/>
            <person name="LaButti K.M."/>
            <person name="Lindquist E.A."/>
            <person name="Yee Ngan C."/>
            <person name="Ohm R.A."/>
            <person name="Salamov A.A."/>
            <person name="Grigoriev I.V."/>
            <person name="Spatafora J.W."/>
            <person name="Berbee M.L."/>
        </authorList>
    </citation>
    <scope>NUCLEOTIDE SEQUENCE [LARGE SCALE GENOMIC DNA]</scope>
    <source>
        <strain evidence="9 10">JEL478</strain>
    </source>
</reference>
<evidence type="ECO:0000256" key="6">
    <source>
        <dbReference type="SAM" id="MobiDB-lite"/>
    </source>
</evidence>